<sequence>MIERLLEIQRLNLASKIGKESIFNSTLPIKLKVLAKKGGMKYLLEVGKRTLETRSLKELEVGAKYFAMMKSGKAGNIILSSLTPEPKLNKTPLSLDFIESKELMSKNTFKEIAEFASERLARAEGKEEFMEWAFVLSGLQKGVLSFCIQDEEKKHYTQVKKRKNSLEFYAVFSHLGILSGKLSSILELEVMYPSVAKLLEENLDLLKWGGEVRIEVKEGIKPLFCMQESLLDLSI</sequence>
<organism evidence="1 2">
    <name type="scientific">Helicobacter brantae</name>
    <dbReference type="NCBI Taxonomy" id="375927"/>
    <lineage>
        <taxon>Bacteria</taxon>
        <taxon>Pseudomonadati</taxon>
        <taxon>Campylobacterota</taxon>
        <taxon>Epsilonproteobacteria</taxon>
        <taxon>Campylobacterales</taxon>
        <taxon>Helicobacteraceae</taxon>
        <taxon>Helicobacter</taxon>
    </lineage>
</organism>
<proteinExistence type="predicted"/>
<dbReference type="AlphaFoldDB" id="A0A3D8J5W7"/>
<dbReference type="EMBL" id="NXLV01000001">
    <property type="protein sequence ID" value="RDU72191.1"/>
    <property type="molecule type" value="Genomic_DNA"/>
</dbReference>
<dbReference type="RefSeq" id="WP_115568821.1">
    <property type="nucleotide sequence ID" value="NZ_NXLV01000001.1"/>
</dbReference>
<gene>
    <name evidence="1" type="ORF">CQA58_00890</name>
</gene>
<dbReference type="OrthoDB" id="5329898at2"/>
<evidence type="ECO:0000313" key="1">
    <source>
        <dbReference type="EMBL" id="RDU72191.1"/>
    </source>
</evidence>
<dbReference type="Proteomes" id="UP000257045">
    <property type="component" value="Unassembled WGS sequence"/>
</dbReference>
<name>A0A3D8J5W7_9HELI</name>
<keyword evidence="2" id="KW-1185">Reference proteome</keyword>
<reference evidence="1 2" key="1">
    <citation type="submission" date="2018-04" db="EMBL/GenBank/DDBJ databases">
        <title>Novel Campyloabacter and Helicobacter Species and Strains.</title>
        <authorList>
            <person name="Mannion A.J."/>
            <person name="Shen Z."/>
            <person name="Fox J.G."/>
        </authorList>
    </citation>
    <scope>NUCLEOTIDE SEQUENCE [LARGE SCALE GENOMIC DNA]</scope>
    <source>
        <strain evidence="1 2">MIT 04-9366</strain>
    </source>
</reference>
<comment type="caution">
    <text evidence="1">The sequence shown here is derived from an EMBL/GenBank/DDBJ whole genome shotgun (WGS) entry which is preliminary data.</text>
</comment>
<evidence type="ECO:0000313" key="2">
    <source>
        <dbReference type="Proteomes" id="UP000257045"/>
    </source>
</evidence>
<protein>
    <submittedName>
        <fullName evidence="1">Uncharacterized protein</fullName>
    </submittedName>
</protein>
<accession>A0A3D8J5W7</accession>